<sequence>MSNEHAELIVARSYGGGGESRFHISRPFRRLAGLAVRWLLSRGRDQAALIVLAKLRADGDPGAPDVVDEYDGVKRMVNPDRQERAQWADLLHGTNLRRLVLATLLHVFAGLAFVEGIQAWVAELGVAGGQVPSAGGGTVVWAIAAVFMYAVPAVSVVVVDKIGRRALIVGGTCVM</sequence>
<dbReference type="GO" id="GO:0016020">
    <property type="term" value="C:membrane"/>
    <property type="evidence" value="ECO:0007669"/>
    <property type="project" value="UniProtKB-SubCell"/>
</dbReference>
<organism evidence="6 7">
    <name type="scientific">Jimgerdemannia flammicorona</name>
    <dbReference type="NCBI Taxonomy" id="994334"/>
    <lineage>
        <taxon>Eukaryota</taxon>
        <taxon>Fungi</taxon>
        <taxon>Fungi incertae sedis</taxon>
        <taxon>Mucoromycota</taxon>
        <taxon>Mucoromycotina</taxon>
        <taxon>Endogonomycetes</taxon>
        <taxon>Endogonales</taxon>
        <taxon>Endogonaceae</taxon>
        <taxon>Jimgerdemannia</taxon>
    </lineage>
</organism>
<dbReference type="Pfam" id="PF00083">
    <property type="entry name" value="Sugar_tr"/>
    <property type="match status" value="1"/>
</dbReference>
<evidence type="ECO:0000256" key="3">
    <source>
        <dbReference type="ARBA" id="ARBA00022989"/>
    </source>
</evidence>
<feature type="transmembrane region" description="Helical" evidence="5">
    <location>
        <begin position="99"/>
        <end position="120"/>
    </location>
</feature>
<dbReference type="InterPro" id="IPR036259">
    <property type="entry name" value="MFS_trans_sf"/>
</dbReference>
<dbReference type="PANTHER" id="PTHR48022:SF2">
    <property type="entry name" value="PLASTIDIC GLUCOSE TRANSPORTER 4"/>
    <property type="match status" value="1"/>
</dbReference>
<dbReference type="Proteomes" id="UP000268093">
    <property type="component" value="Unassembled WGS sequence"/>
</dbReference>
<evidence type="ECO:0000256" key="2">
    <source>
        <dbReference type="ARBA" id="ARBA00022692"/>
    </source>
</evidence>
<evidence type="ECO:0000256" key="5">
    <source>
        <dbReference type="SAM" id="Phobius"/>
    </source>
</evidence>
<proteinExistence type="predicted"/>
<evidence type="ECO:0000313" key="7">
    <source>
        <dbReference type="Proteomes" id="UP000268093"/>
    </source>
</evidence>
<comment type="subcellular location">
    <subcellularLocation>
        <location evidence="1">Membrane</location>
        <topology evidence="1">Multi-pass membrane protein</topology>
    </subcellularLocation>
</comment>
<keyword evidence="3 5" id="KW-1133">Transmembrane helix</keyword>
<evidence type="ECO:0000256" key="4">
    <source>
        <dbReference type="ARBA" id="ARBA00023136"/>
    </source>
</evidence>
<feature type="non-terminal residue" evidence="6">
    <location>
        <position position="175"/>
    </location>
</feature>
<dbReference type="SUPFAM" id="SSF103473">
    <property type="entry name" value="MFS general substrate transporter"/>
    <property type="match status" value="1"/>
</dbReference>
<feature type="transmembrane region" description="Helical" evidence="5">
    <location>
        <begin position="140"/>
        <end position="159"/>
    </location>
</feature>
<dbReference type="OrthoDB" id="6133115at2759"/>
<protein>
    <recommendedName>
        <fullName evidence="8">Major facilitator superfamily (MFS) profile domain-containing protein</fullName>
    </recommendedName>
</protein>
<dbReference type="Gene3D" id="1.20.1250.20">
    <property type="entry name" value="MFS general substrate transporter like domains"/>
    <property type="match status" value="1"/>
</dbReference>
<keyword evidence="7" id="KW-1185">Reference proteome</keyword>
<dbReference type="PANTHER" id="PTHR48022">
    <property type="entry name" value="PLASTIDIC GLUCOSE TRANSPORTER 4"/>
    <property type="match status" value="1"/>
</dbReference>
<dbReference type="InterPro" id="IPR005828">
    <property type="entry name" value="MFS_sugar_transport-like"/>
</dbReference>
<evidence type="ECO:0000256" key="1">
    <source>
        <dbReference type="ARBA" id="ARBA00004141"/>
    </source>
</evidence>
<accession>A0A432ZY72</accession>
<evidence type="ECO:0000313" key="6">
    <source>
        <dbReference type="EMBL" id="RUO95451.1"/>
    </source>
</evidence>
<dbReference type="InterPro" id="IPR050360">
    <property type="entry name" value="MFS_Sugar_Transporters"/>
</dbReference>
<dbReference type="EMBL" id="RBNI01029790">
    <property type="protein sequence ID" value="RUO95451.1"/>
    <property type="molecule type" value="Genomic_DNA"/>
</dbReference>
<gene>
    <name evidence="6" type="ORF">BC936DRAFT_143997</name>
</gene>
<name>A0A432ZY72_9FUNG</name>
<reference evidence="6 7" key="1">
    <citation type="journal article" date="2018" name="New Phytol.">
        <title>Phylogenomics of Endogonaceae and evolution of mycorrhizas within Mucoromycota.</title>
        <authorList>
            <person name="Chang Y."/>
            <person name="Desiro A."/>
            <person name="Na H."/>
            <person name="Sandor L."/>
            <person name="Lipzen A."/>
            <person name="Clum A."/>
            <person name="Barry K."/>
            <person name="Grigoriev I.V."/>
            <person name="Martin F.M."/>
            <person name="Stajich J.E."/>
            <person name="Smith M.E."/>
            <person name="Bonito G."/>
            <person name="Spatafora J.W."/>
        </authorList>
    </citation>
    <scope>NUCLEOTIDE SEQUENCE [LARGE SCALE GENOMIC DNA]</scope>
    <source>
        <strain evidence="6 7">GMNB39</strain>
    </source>
</reference>
<comment type="caution">
    <text evidence="6">The sequence shown here is derived from an EMBL/GenBank/DDBJ whole genome shotgun (WGS) entry which is preliminary data.</text>
</comment>
<dbReference type="GO" id="GO:0005351">
    <property type="term" value="F:carbohydrate:proton symporter activity"/>
    <property type="evidence" value="ECO:0007669"/>
    <property type="project" value="TreeGrafter"/>
</dbReference>
<keyword evidence="4 5" id="KW-0472">Membrane</keyword>
<dbReference type="AlphaFoldDB" id="A0A432ZY72"/>
<keyword evidence="2 5" id="KW-0812">Transmembrane</keyword>
<evidence type="ECO:0008006" key="8">
    <source>
        <dbReference type="Google" id="ProtNLM"/>
    </source>
</evidence>